<comment type="subcellular location">
    <subcellularLocation>
        <location evidence="1">Membrane</location>
        <topology evidence="1">Single-pass membrane protein</topology>
    </subcellularLocation>
</comment>
<evidence type="ECO:0000313" key="8">
    <source>
        <dbReference type="Proteomes" id="UP000176651"/>
    </source>
</evidence>
<comment type="caution">
    <text evidence="7">The sequence shown here is derived from an EMBL/GenBank/DDBJ whole genome shotgun (WGS) entry which is preliminary data.</text>
</comment>
<dbReference type="InterPro" id="IPR023353">
    <property type="entry name" value="LemA-like_dom_sf"/>
</dbReference>
<evidence type="ECO:0000256" key="3">
    <source>
        <dbReference type="ARBA" id="ARBA00022692"/>
    </source>
</evidence>
<evidence type="ECO:0000313" key="7">
    <source>
        <dbReference type="EMBL" id="OGB74425.1"/>
    </source>
</evidence>
<dbReference type="InterPro" id="IPR007156">
    <property type="entry name" value="MamQ_LemA"/>
</dbReference>
<dbReference type="Pfam" id="PF04011">
    <property type="entry name" value="LemA"/>
    <property type="match status" value="1"/>
</dbReference>
<keyword evidence="3 6" id="KW-0812">Transmembrane</keyword>
<evidence type="ECO:0000256" key="5">
    <source>
        <dbReference type="ARBA" id="ARBA00023136"/>
    </source>
</evidence>
<comment type="similarity">
    <text evidence="2">Belongs to the LemA family.</text>
</comment>
<evidence type="ECO:0000256" key="2">
    <source>
        <dbReference type="ARBA" id="ARBA00008854"/>
    </source>
</evidence>
<feature type="transmembrane region" description="Helical" evidence="6">
    <location>
        <begin position="6"/>
        <end position="23"/>
    </location>
</feature>
<organism evidence="7 8">
    <name type="scientific">candidate division Kazan bacterium RBG_13_50_9</name>
    <dbReference type="NCBI Taxonomy" id="1798535"/>
    <lineage>
        <taxon>Bacteria</taxon>
        <taxon>Bacteria division Kazan-3B-28</taxon>
    </lineage>
</organism>
<dbReference type="PANTHER" id="PTHR34478:SF1">
    <property type="entry name" value="PROTEIN LEMA"/>
    <property type="match status" value="1"/>
</dbReference>
<evidence type="ECO:0008006" key="9">
    <source>
        <dbReference type="Google" id="ProtNLM"/>
    </source>
</evidence>
<evidence type="ECO:0000256" key="4">
    <source>
        <dbReference type="ARBA" id="ARBA00022989"/>
    </source>
</evidence>
<dbReference type="Gene3D" id="1.20.1440.20">
    <property type="entry name" value="LemA-like domain"/>
    <property type="match status" value="1"/>
</dbReference>
<dbReference type="SUPFAM" id="SSF140478">
    <property type="entry name" value="LemA-like"/>
    <property type="match status" value="1"/>
</dbReference>
<dbReference type="PANTHER" id="PTHR34478">
    <property type="entry name" value="PROTEIN LEMA"/>
    <property type="match status" value="1"/>
</dbReference>
<keyword evidence="4 6" id="KW-1133">Transmembrane helix</keyword>
<dbReference type="AlphaFoldDB" id="A0A1F4NSJ2"/>
<reference evidence="7 8" key="1">
    <citation type="journal article" date="2016" name="Nat. Commun.">
        <title>Thousands of microbial genomes shed light on interconnected biogeochemical processes in an aquifer system.</title>
        <authorList>
            <person name="Anantharaman K."/>
            <person name="Brown C.T."/>
            <person name="Hug L.A."/>
            <person name="Sharon I."/>
            <person name="Castelle C.J."/>
            <person name="Probst A.J."/>
            <person name="Thomas B.C."/>
            <person name="Singh A."/>
            <person name="Wilkins M.J."/>
            <person name="Karaoz U."/>
            <person name="Brodie E.L."/>
            <person name="Williams K.H."/>
            <person name="Hubbard S.S."/>
            <person name="Banfield J.F."/>
        </authorList>
    </citation>
    <scope>NUCLEOTIDE SEQUENCE [LARGE SCALE GENOMIC DNA]</scope>
</reference>
<accession>A0A1F4NSJ2</accession>
<dbReference type="GO" id="GO:0016020">
    <property type="term" value="C:membrane"/>
    <property type="evidence" value="ECO:0007669"/>
    <property type="project" value="UniProtKB-SubCell"/>
</dbReference>
<keyword evidence="5 6" id="KW-0472">Membrane</keyword>
<name>A0A1F4NSJ2_UNCK3</name>
<proteinExistence type="inferred from homology"/>
<dbReference type="STRING" id="1798535.A2V68_01845"/>
<evidence type="ECO:0000256" key="1">
    <source>
        <dbReference type="ARBA" id="ARBA00004167"/>
    </source>
</evidence>
<protein>
    <recommendedName>
        <fullName evidence="9">LemA family protein</fullName>
    </recommendedName>
</protein>
<evidence type="ECO:0000256" key="6">
    <source>
        <dbReference type="SAM" id="Phobius"/>
    </source>
</evidence>
<dbReference type="Proteomes" id="UP000176651">
    <property type="component" value="Unassembled WGS sequence"/>
</dbReference>
<dbReference type="EMBL" id="META01000002">
    <property type="protein sequence ID" value="OGB74425.1"/>
    <property type="molecule type" value="Genomic_DNA"/>
</dbReference>
<sequence length="193" mass="21848">MTGLVWFLIILAIVLAIWVVGMFNRLVVLKNRVAEADSDVDVQLKRRHNLIPNIVNTVKGYATHESEVFERVTQARSAAVGAASGNMQNKAQAENALTSTLRSLFAVAENYPQLRANENFLALQEELSDTENKIMSARRFYNTNVKDFNTRQEVFPSSLIAKLFNFKKSELFELTDIAEREVPHVDFSEPQSQ</sequence>
<gene>
    <name evidence="7" type="ORF">A2V68_01845</name>
</gene>